<proteinExistence type="predicted"/>
<feature type="transmembrane region" description="Helical" evidence="1">
    <location>
        <begin position="66"/>
        <end position="88"/>
    </location>
</feature>
<evidence type="ECO:0000256" key="1">
    <source>
        <dbReference type="SAM" id="Phobius"/>
    </source>
</evidence>
<accession>A0ABZ2M7U9</accession>
<keyword evidence="3" id="KW-1185">Reference proteome</keyword>
<name>A0ABZ2M7U9_9BACT</name>
<dbReference type="RefSeq" id="WP_394828208.1">
    <property type="nucleotide sequence ID" value="NZ_CP089984.1"/>
</dbReference>
<protein>
    <submittedName>
        <fullName evidence="2">Uncharacterized protein</fullName>
    </submittedName>
</protein>
<keyword evidence="1" id="KW-0812">Transmembrane</keyword>
<keyword evidence="1" id="KW-1133">Transmembrane helix</keyword>
<reference evidence="2 3" key="1">
    <citation type="submission" date="2021-12" db="EMBL/GenBank/DDBJ databases">
        <title>Discovery of the Pendulisporaceae a myxobacterial family with distinct sporulation behavior and unique specialized metabolism.</title>
        <authorList>
            <person name="Garcia R."/>
            <person name="Popoff A."/>
            <person name="Bader C.D."/>
            <person name="Loehr J."/>
            <person name="Walesch S."/>
            <person name="Walt C."/>
            <person name="Boldt J."/>
            <person name="Bunk B."/>
            <person name="Haeckl F.J.F.P.J."/>
            <person name="Gunesch A.P."/>
            <person name="Birkelbach J."/>
            <person name="Nuebel U."/>
            <person name="Pietschmann T."/>
            <person name="Bach T."/>
            <person name="Mueller R."/>
        </authorList>
    </citation>
    <scope>NUCLEOTIDE SEQUENCE [LARGE SCALE GENOMIC DNA]</scope>
    <source>
        <strain evidence="2 3">MSr11954</strain>
    </source>
</reference>
<feature type="transmembrane region" description="Helical" evidence="1">
    <location>
        <begin position="33"/>
        <end position="54"/>
    </location>
</feature>
<organism evidence="2 3">
    <name type="scientific">Pendulispora albinea</name>
    <dbReference type="NCBI Taxonomy" id="2741071"/>
    <lineage>
        <taxon>Bacteria</taxon>
        <taxon>Pseudomonadati</taxon>
        <taxon>Myxococcota</taxon>
        <taxon>Myxococcia</taxon>
        <taxon>Myxococcales</taxon>
        <taxon>Sorangiineae</taxon>
        <taxon>Pendulisporaceae</taxon>
        <taxon>Pendulispora</taxon>
    </lineage>
</organism>
<feature type="transmembrane region" description="Helical" evidence="1">
    <location>
        <begin position="94"/>
        <end position="113"/>
    </location>
</feature>
<dbReference type="Proteomes" id="UP001370348">
    <property type="component" value="Chromosome"/>
</dbReference>
<evidence type="ECO:0000313" key="3">
    <source>
        <dbReference type="Proteomes" id="UP001370348"/>
    </source>
</evidence>
<feature type="transmembrane region" description="Helical" evidence="1">
    <location>
        <begin position="7"/>
        <end position="27"/>
    </location>
</feature>
<sequence length="130" mass="14210">MTARQKIEALTNSWYGFTAFSALFAILEKGLGFFTLAWGFICFLASLTFVFFIGRRLLAKGAVTRFILLIWSGCGTLFGTIAAGKLVLSFFGELSFAALLAAGMAVATAYMHVRSFRVLTDSSVRAYFNS</sequence>
<keyword evidence="1" id="KW-0472">Membrane</keyword>
<dbReference type="EMBL" id="CP089984">
    <property type="protein sequence ID" value="WXB18575.1"/>
    <property type="molecule type" value="Genomic_DNA"/>
</dbReference>
<gene>
    <name evidence="2" type="ORF">LZC94_15205</name>
</gene>
<evidence type="ECO:0000313" key="2">
    <source>
        <dbReference type="EMBL" id="WXB18575.1"/>
    </source>
</evidence>